<sequence length="474" mass="50729">MSDYTPSALTPTERRRLVRSNRKLQILLGVAPQVIEAAITEAGLSSSFPPSSSPFSAPNTTPRHIPSQSLVDIDTFPPSRLHEQRLARRPSLYLHLDRTKTPSPLLPAPLTPLTPLSPTASITINGSPSPSPLLAPGNKDRRRQQSAKLARTLGENVAPELLSEPTVVLGKEEKRRLRRSASVGGLALGLGTGVGRSGSISSAGSSIRFKSTGWNAQRSLGRAASVRSGAMLRDETAYSRSDDESFVILDSASTSASSSAASSPNSEAMPVRAATPAIAPFLFPSEPAPAIEPKAEAHFATFTPFRVFQHNKPKISLPSNPRAGLGLSRSNSTKPLRSSSTPIPHRRIESAASGPSRNPVLEAALAKEDQLRAELLASFLQASGRGPAKDRAQALQIDIDPDHQSNVPPTTESPTSPTTSASPATPTVAESTVPEYMVVWAEDLATGKRRKEKEWSGEWNLDMWEVKQGLRSLR</sequence>
<evidence type="ECO:0000313" key="2">
    <source>
        <dbReference type="EMBL" id="GAT60581.1"/>
    </source>
</evidence>
<accession>A0ABQ0MEF7</accession>
<proteinExistence type="predicted"/>
<feature type="compositionally biased region" description="Polar residues" evidence="1">
    <location>
        <begin position="328"/>
        <end position="342"/>
    </location>
</feature>
<keyword evidence="3" id="KW-1185">Reference proteome</keyword>
<feature type="region of interest" description="Disordered" evidence="1">
    <location>
        <begin position="45"/>
        <end position="70"/>
    </location>
</feature>
<evidence type="ECO:0000313" key="3">
    <source>
        <dbReference type="Proteomes" id="UP000815677"/>
    </source>
</evidence>
<dbReference type="Proteomes" id="UP000815677">
    <property type="component" value="Unassembled WGS sequence"/>
</dbReference>
<feature type="region of interest" description="Disordered" evidence="1">
    <location>
        <begin position="312"/>
        <end position="355"/>
    </location>
</feature>
<reference evidence="2" key="1">
    <citation type="submission" date="2014-09" db="EMBL/GenBank/DDBJ databases">
        <title>Genome sequence of the luminous mushroom Mycena chlorophos for searching fungal bioluminescence genes.</title>
        <authorList>
            <person name="Tanaka Y."/>
            <person name="Kasuga D."/>
            <person name="Oba Y."/>
            <person name="Hase S."/>
            <person name="Sato K."/>
            <person name="Oba Y."/>
            <person name="Sakakibara Y."/>
        </authorList>
    </citation>
    <scope>NUCLEOTIDE SEQUENCE</scope>
</reference>
<feature type="compositionally biased region" description="Low complexity" evidence="1">
    <location>
        <begin position="45"/>
        <end position="56"/>
    </location>
</feature>
<name>A0ABQ0MEF7_MYCCL</name>
<feature type="region of interest" description="Disordered" evidence="1">
    <location>
        <begin position="397"/>
        <end position="430"/>
    </location>
</feature>
<feature type="compositionally biased region" description="Low complexity" evidence="1">
    <location>
        <begin position="407"/>
        <end position="430"/>
    </location>
</feature>
<dbReference type="EMBL" id="DF849957">
    <property type="protein sequence ID" value="GAT60581.1"/>
    <property type="molecule type" value="Genomic_DNA"/>
</dbReference>
<organism evidence="2 3">
    <name type="scientific">Mycena chlorophos</name>
    <name type="common">Agaric fungus</name>
    <name type="synonym">Agaricus chlorophos</name>
    <dbReference type="NCBI Taxonomy" id="658473"/>
    <lineage>
        <taxon>Eukaryota</taxon>
        <taxon>Fungi</taxon>
        <taxon>Dikarya</taxon>
        <taxon>Basidiomycota</taxon>
        <taxon>Agaricomycotina</taxon>
        <taxon>Agaricomycetes</taxon>
        <taxon>Agaricomycetidae</taxon>
        <taxon>Agaricales</taxon>
        <taxon>Marasmiineae</taxon>
        <taxon>Mycenaceae</taxon>
        <taxon>Mycena</taxon>
    </lineage>
</organism>
<protein>
    <submittedName>
        <fullName evidence="2">Uncharacterized protein</fullName>
    </submittedName>
</protein>
<feature type="compositionally biased region" description="Polar residues" evidence="1">
    <location>
        <begin position="57"/>
        <end position="70"/>
    </location>
</feature>
<feature type="region of interest" description="Disordered" evidence="1">
    <location>
        <begin position="117"/>
        <end position="147"/>
    </location>
</feature>
<evidence type="ECO:0000256" key="1">
    <source>
        <dbReference type="SAM" id="MobiDB-lite"/>
    </source>
</evidence>
<gene>
    <name evidence="2" type="ORF">MCHLO_16707</name>
</gene>